<keyword evidence="1" id="KW-0732">Signal</keyword>
<feature type="region of interest" description="Disordered" evidence="2">
    <location>
        <begin position="390"/>
        <end position="576"/>
    </location>
</feature>
<reference evidence="4" key="1">
    <citation type="submission" date="2021-04" db="EMBL/GenBank/DDBJ databases">
        <title>Complete Genome sequence and Methylome Analysis of the Haloarchaeon Haloarcula sinaiiensis.</title>
        <authorList>
            <person name="Fomenkov A."/>
            <person name="DasSarma P."/>
            <person name="DasSarma S."/>
            <person name="Roberts R.J."/>
        </authorList>
    </citation>
    <scope>NUCLEOTIDE SEQUENCE</scope>
    <source>
        <strain evidence="4">ATCC 33800</strain>
    </source>
</reference>
<evidence type="ECO:0000259" key="3">
    <source>
        <dbReference type="Pfam" id="PF18204"/>
    </source>
</evidence>
<feature type="compositionally biased region" description="Low complexity" evidence="2">
    <location>
        <begin position="541"/>
        <end position="576"/>
    </location>
</feature>
<feature type="compositionally biased region" description="Polar residues" evidence="2">
    <location>
        <begin position="390"/>
        <end position="400"/>
    </location>
</feature>
<dbReference type="Pfam" id="PF18204">
    <property type="entry name" value="PGF-CTERM"/>
    <property type="match status" value="1"/>
</dbReference>
<gene>
    <name evidence="4" type="ORF">KDQ40_05215</name>
</gene>
<feature type="compositionally biased region" description="Acidic residues" evidence="2">
    <location>
        <begin position="402"/>
        <end position="480"/>
    </location>
</feature>
<evidence type="ECO:0000256" key="1">
    <source>
        <dbReference type="ARBA" id="ARBA00022729"/>
    </source>
</evidence>
<proteinExistence type="predicted"/>
<dbReference type="InterPro" id="IPR026371">
    <property type="entry name" value="PGF_CTERM"/>
</dbReference>
<feature type="domain" description="PGF-CTERM archaeal protein-sorting signal" evidence="3">
    <location>
        <begin position="576"/>
        <end position="596"/>
    </location>
</feature>
<feature type="compositionally biased region" description="Acidic residues" evidence="2">
    <location>
        <begin position="489"/>
        <end position="534"/>
    </location>
</feature>
<protein>
    <submittedName>
        <fullName evidence="4">PGF-CTERM sorting domain-containing protein</fullName>
    </submittedName>
</protein>
<organism evidence="4 5">
    <name type="scientific">Haloarcula marismortui ATCC 33800</name>
    <dbReference type="NCBI Taxonomy" id="662476"/>
    <lineage>
        <taxon>Archaea</taxon>
        <taxon>Methanobacteriati</taxon>
        <taxon>Methanobacteriota</taxon>
        <taxon>Stenosarchaea group</taxon>
        <taxon>Halobacteria</taxon>
        <taxon>Halobacteriales</taxon>
        <taxon>Haloarculaceae</taxon>
        <taxon>Haloarcula</taxon>
    </lineage>
</organism>
<dbReference type="KEGG" id="hsin:KDQ40_05215"/>
<accession>A0A8T8KFE1</accession>
<name>A0A8T8KFE1_9EURY</name>
<dbReference type="GO" id="GO:0030115">
    <property type="term" value="C:S-layer"/>
    <property type="evidence" value="ECO:0007669"/>
    <property type="project" value="UniProtKB-SubCell"/>
</dbReference>
<evidence type="ECO:0000313" key="5">
    <source>
        <dbReference type="Proteomes" id="UP000682967"/>
    </source>
</evidence>
<dbReference type="AlphaFoldDB" id="A0A8T8KFE1"/>
<dbReference type="NCBIfam" id="TIGR04126">
    <property type="entry name" value="PGF_CTERM"/>
    <property type="match status" value="1"/>
</dbReference>
<sequence length="597" mass="61619">MYKTPRGKHTVICAITVLLVLAAPLSVTSAAATPVDDGQTTAVTENVDVWERSLLPLRTSSTGPTAIAAPETYINIESAQTGDVPLNRDEYTIHETGESVDLTFESTTGAGTTGLAGDEAQLLAVRLSEGPESAGFSEGSVRTDLASIFTNDSNANSVELLDDAEGVDSIDDNGVLETSYTPDSGGAYGFILVTVDDGQGLSVSDNNVSTDGNVTVVGVEQTIVQESPSTVETTADDVAAGDNVSLDIETELEDDAVTHAVLLFDEDELQQRTSTVRVTGDIDENFSEDQVTVENSFDGVNGVSSMDDDATFSGGDSTTVGAMPSAGLIGLFGFVLSEASPDSTGDDMMQASATTVSDAADTTVDVETLDSWSNGTYTYVHVAVGEDSNEISSTTGTVTLSDSDDGSDSNDGNDDSDDNDGNDNSDDNSDDNDDNNNDGNDNSDDNSDDNDDNNNDGNDNSDDNSDDNDDNNNDGSDNSDDNNNNGNDNSDDNNDNDSDDSDNGDSDEDSGDDDSDNESTEEDTADETTTDTDTEAGGGADPTEAATTAGGGAQQPDNTGTTGTEGTVETTSSSGPGFTVLVAVLALLGAGFLARRD</sequence>
<dbReference type="Proteomes" id="UP000682967">
    <property type="component" value="Chromosome"/>
</dbReference>
<evidence type="ECO:0000313" key="4">
    <source>
        <dbReference type="EMBL" id="QUJ73149.1"/>
    </source>
</evidence>
<dbReference type="EMBL" id="CP073366">
    <property type="protein sequence ID" value="QUJ73149.1"/>
    <property type="molecule type" value="Genomic_DNA"/>
</dbReference>
<evidence type="ECO:0000256" key="2">
    <source>
        <dbReference type="SAM" id="MobiDB-lite"/>
    </source>
</evidence>
<dbReference type="GO" id="GO:0005886">
    <property type="term" value="C:plasma membrane"/>
    <property type="evidence" value="ECO:0007669"/>
    <property type="project" value="UniProtKB-SubCell"/>
</dbReference>